<reference evidence="5" key="2">
    <citation type="submission" date="2020-09" db="EMBL/GenBank/DDBJ databases">
        <authorList>
            <person name="Sun Q."/>
            <person name="Zhou Y."/>
        </authorList>
    </citation>
    <scope>NUCLEOTIDE SEQUENCE</scope>
    <source>
        <strain evidence="5">CGMCC 1.12187</strain>
    </source>
</reference>
<dbReference type="PRINTS" id="PR00035">
    <property type="entry name" value="HTHGNTR"/>
</dbReference>
<evidence type="ECO:0000256" key="2">
    <source>
        <dbReference type="ARBA" id="ARBA00023125"/>
    </source>
</evidence>
<keyword evidence="3" id="KW-0804">Transcription</keyword>
<dbReference type="PANTHER" id="PTHR43537:SF5">
    <property type="entry name" value="UXU OPERON TRANSCRIPTIONAL REGULATOR"/>
    <property type="match status" value="1"/>
</dbReference>
<dbReference type="Pfam" id="PF00392">
    <property type="entry name" value="GntR"/>
    <property type="match status" value="1"/>
</dbReference>
<dbReference type="InterPro" id="IPR036388">
    <property type="entry name" value="WH-like_DNA-bd_sf"/>
</dbReference>
<accession>A0A917LQL1</accession>
<dbReference type="SMART" id="SM00345">
    <property type="entry name" value="HTH_GNTR"/>
    <property type="match status" value="1"/>
</dbReference>
<dbReference type="InterPro" id="IPR008920">
    <property type="entry name" value="TF_FadR/GntR_C"/>
</dbReference>
<dbReference type="Pfam" id="PF07729">
    <property type="entry name" value="FCD"/>
    <property type="match status" value="1"/>
</dbReference>
<dbReference type="SMART" id="SM00895">
    <property type="entry name" value="FCD"/>
    <property type="match status" value="1"/>
</dbReference>
<dbReference type="PANTHER" id="PTHR43537">
    <property type="entry name" value="TRANSCRIPTIONAL REGULATOR, GNTR FAMILY"/>
    <property type="match status" value="1"/>
</dbReference>
<dbReference type="SUPFAM" id="SSF48008">
    <property type="entry name" value="GntR ligand-binding domain-like"/>
    <property type="match status" value="1"/>
</dbReference>
<organism evidence="5 6">
    <name type="scientific">Kocuria dechangensis</name>
    <dbReference type="NCBI Taxonomy" id="1176249"/>
    <lineage>
        <taxon>Bacteria</taxon>
        <taxon>Bacillati</taxon>
        <taxon>Actinomycetota</taxon>
        <taxon>Actinomycetes</taxon>
        <taxon>Micrococcales</taxon>
        <taxon>Micrococcaceae</taxon>
        <taxon>Kocuria</taxon>
    </lineage>
</organism>
<sequence>MLVTMNLSDSRTAGQPIARVSAAEAVFKELLAEIQEGRLAVGDKLPSEATLAQRYGVSRSVVREALRSCAALGLTVSRTGKGTFVVSRRVAKDLTLGEYSARDLHEARPHIEIPAAGLAARRRSDEDVRFLRDVVAEMAAEDDPQAWVELDISFHAAIARISRNRVFEKVIADIRQALSHQSETLNVVADRQPRSDEEHLRIFRAIEKGSADEAEAAMQDHLAAVRDALGAITGG</sequence>
<evidence type="ECO:0000256" key="3">
    <source>
        <dbReference type="ARBA" id="ARBA00023163"/>
    </source>
</evidence>
<dbReference type="Gene3D" id="1.20.120.530">
    <property type="entry name" value="GntR ligand-binding domain-like"/>
    <property type="match status" value="1"/>
</dbReference>
<dbReference type="EMBL" id="BMEQ01000003">
    <property type="protein sequence ID" value="GGG49452.1"/>
    <property type="molecule type" value="Genomic_DNA"/>
</dbReference>
<reference evidence="5" key="1">
    <citation type="journal article" date="2014" name="Int. J. Syst. Evol. Microbiol.">
        <title>Complete genome sequence of Corynebacterium casei LMG S-19264T (=DSM 44701T), isolated from a smear-ripened cheese.</title>
        <authorList>
            <consortium name="US DOE Joint Genome Institute (JGI-PGF)"/>
            <person name="Walter F."/>
            <person name="Albersmeier A."/>
            <person name="Kalinowski J."/>
            <person name="Ruckert C."/>
        </authorList>
    </citation>
    <scope>NUCLEOTIDE SEQUENCE</scope>
    <source>
        <strain evidence="5">CGMCC 1.12187</strain>
    </source>
</reference>
<keyword evidence="2" id="KW-0238">DNA-binding</keyword>
<dbReference type="InterPro" id="IPR036390">
    <property type="entry name" value="WH_DNA-bd_sf"/>
</dbReference>
<dbReference type="PROSITE" id="PS50949">
    <property type="entry name" value="HTH_GNTR"/>
    <property type="match status" value="1"/>
</dbReference>
<evidence type="ECO:0000313" key="5">
    <source>
        <dbReference type="EMBL" id="GGG49452.1"/>
    </source>
</evidence>
<evidence type="ECO:0000256" key="1">
    <source>
        <dbReference type="ARBA" id="ARBA00023015"/>
    </source>
</evidence>
<feature type="domain" description="HTH gntR-type" evidence="4">
    <location>
        <begin position="20"/>
        <end position="88"/>
    </location>
</feature>
<proteinExistence type="predicted"/>
<dbReference type="Gene3D" id="1.10.10.10">
    <property type="entry name" value="Winged helix-like DNA-binding domain superfamily/Winged helix DNA-binding domain"/>
    <property type="match status" value="1"/>
</dbReference>
<dbReference type="SUPFAM" id="SSF46785">
    <property type="entry name" value="Winged helix' DNA-binding domain"/>
    <property type="match status" value="1"/>
</dbReference>
<keyword evidence="6" id="KW-1185">Reference proteome</keyword>
<gene>
    <name evidence="5" type="ORF">GCM10011374_09920</name>
</gene>
<evidence type="ECO:0000313" key="6">
    <source>
        <dbReference type="Proteomes" id="UP000638848"/>
    </source>
</evidence>
<comment type="caution">
    <text evidence="5">The sequence shown here is derived from an EMBL/GenBank/DDBJ whole genome shotgun (WGS) entry which is preliminary data.</text>
</comment>
<name>A0A917LQL1_9MICC</name>
<evidence type="ECO:0000259" key="4">
    <source>
        <dbReference type="PROSITE" id="PS50949"/>
    </source>
</evidence>
<dbReference type="InterPro" id="IPR000524">
    <property type="entry name" value="Tscrpt_reg_HTH_GntR"/>
</dbReference>
<dbReference type="InterPro" id="IPR011711">
    <property type="entry name" value="GntR_C"/>
</dbReference>
<dbReference type="GO" id="GO:0003677">
    <property type="term" value="F:DNA binding"/>
    <property type="evidence" value="ECO:0007669"/>
    <property type="project" value="UniProtKB-KW"/>
</dbReference>
<protein>
    <submittedName>
        <fullName evidence="5">GntR family transcriptional regulator</fullName>
    </submittedName>
</protein>
<dbReference type="GO" id="GO:0003700">
    <property type="term" value="F:DNA-binding transcription factor activity"/>
    <property type="evidence" value="ECO:0007669"/>
    <property type="project" value="InterPro"/>
</dbReference>
<keyword evidence="1" id="KW-0805">Transcription regulation</keyword>
<dbReference type="AlphaFoldDB" id="A0A917LQL1"/>
<dbReference type="CDD" id="cd07377">
    <property type="entry name" value="WHTH_GntR"/>
    <property type="match status" value="1"/>
</dbReference>
<dbReference type="Proteomes" id="UP000638848">
    <property type="component" value="Unassembled WGS sequence"/>
</dbReference>